<keyword evidence="2" id="KW-0378">Hydrolase</keyword>
<dbReference type="Pfam" id="PF01674">
    <property type="entry name" value="Lipase_2"/>
    <property type="match status" value="1"/>
</dbReference>
<dbReference type="SUPFAM" id="SSF53474">
    <property type="entry name" value="alpha/beta-Hydrolases"/>
    <property type="match status" value="1"/>
</dbReference>
<dbReference type="InterPro" id="IPR029058">
    <property type="entry name" value="AB_hydrolase_fold"/>
</dbReference>
<gene>
    <name evidence="2" type="ORF">JO379_000835</name>
</gene>
<dbReference type="PANTHER" id="PTHR32015:SF1">
    <property type="entry name" value="LIPASE"/>
    <property type="match status" value="1"/>
</dbReference>
<dbReference type="Gene3D" id="3.40.50.1820">
    <property type="entry name" value="alpha/beta hydrolase"/>
    <property type="match status" value="1"/>
</dbReference>
<feature type="signal peptide" evidence="1">
    <location>
        <begin position="1"/>
        <end position="27"/>
    </location>
</feature>
<keyword evidence="3" id="KW-1185">Reference proteome</keyword>
<dbReference type="PANTHER" id="PTHR32015">
    <property type="entry name" value="FASTING INDUCED LIPASE"/>
    <property type="match status" value="1"/>
</dbReference>
<dbReference type="RefSeq" id="WP_130880796.1">
    <property type="nucleotide sequence ID" value="NZ_JAGIOH010000001.1"/>
</dbReference>
<evidence type="ECO:0000256" key="1">
    <source>
        <dbReference type="SAM" id="SignalP"/>
    </source>
</evidence>
<evidence type="ECO:0000313" key="2">
    <source>
        <dbReference type="EMBL" id="MBP2401366.1"/>
    </source>
</evidence>
<dbReference type="GeneID" id="91567708"/>
<evidence type="ECO:0000313" key="3">
    <source>
        <dbReference type="Proteomes" id="UP001519291"/>
    </source>
</evidence>
<protein>
    <submittedName>
        <fullName evidence="2">Triacylglycerol esterase/lipase EstA (Alpha/beta hydrolase family)</fullName>
    </submittedName>
</protein>
<proteinExistence type="predicted"/>
<dbReference type="InterPro" id="IPR002918">
    <property type="entry name" value="Lipase_EstA/Esterase_EstB"/>
</dbReference>
<dbReference type="GO" id="GO:0016787">
    <property type="term" value="F:hydrolase activity"/>
    <property type="evidence" value="ECO:0007669"/>
    <property type="project" value="UniProtKB-KW"/>
</dbReference>
<dbReference type="Proteomes" id="UP001519291">
    <property type="component" value="Unassembled WGS sequence"/>
</dbReference>
<feature type="chain" id="PRO_5045443504" evidence="1">
    <location>
        <begin position="28"/>
        <end position="310"/>
    </location>
</feature>
<reference evidence="2 3" key="1">
    <citation type="submission" date="2021-03" db="EMBL/GenBank/DDBJ databases">
        <title>Sequencing the genomes of 1000 actinobacteria strains.</title>
        <authorList>
            <person name="Klenk H.-P."/>
        </authorList>
    </citation>
    <scope>NUCLEOTIDE SEQUENCE [LARGE SCALE GENOMIC DNA]</scope>
    <source>
        <strain evidence="2 3">DSM 41480</strain>
    </source>
</reference>
<accession>A0ABS4XXW5</accession>
<name>A0ABS4XXW5_9ACTN</name>
<keyword evidence="1" id="KW-0732">Signal</keyword>
<sequence>MRPLRSLLLAATAACAVAGLTAAPAAAAPRPTGAIGLDPQTLAAVAKSLITPDAAPEGANDWDCKPSAEHPRPVVLVHGTWANALNTWSSLSPKLKKAGYCVYTVNFGAPAGSVIKASGPVPESAKEIAAFVDKVLARTGADKVDMVGHSQGGGLLPRWYLKFEGGAQKVNHLVGVAPSNHGTDMSSLLNLGESLNLMGIVGKFAGQAAIDQTRGSEVTRKLDEGGDTVHGVTYTTIVTTNDRVVTPYTNQYLTAGAGAKVTNHTIQDHCPSSWVGHAGMTLHPAAAQLVLSALDPNDKGKPECGLSLPF</sequence>
<organism evidence="2 3">
    <name type="scientific">Streptomyces syringium</name>
    <dbReference type="NCBI Taxonomy" id="76729"/>
    <lineage>
        <taxon>Bacteria</taxon>
        <taxon>Bacillati</taxon>
        <taxon>Actinomycetota</taxon>
        <taxon>Actinomycetes</taxon>
        <taxon>Kitasatosporales</taxon>
        <taxon>Streptomycetaceae</taxon>
        <taxon>Streptomyces</taxon>
    </lineage>
</organism>
<dbReference type="EMBL" id="JAGIOH010000001">
    <property type="protein sequence ID" value="MBP2401366.1"/>
    <property type="molecule type" value="Genomic_DNA"/>
</dbReference>
<comment type="caution">
    <text evidence="2">The sequence shown here is derived from an EMBL/GenBank/DDBJ whole genome shotgun (WGS) entry which is preliminary data.</text>
</comment>